<evidence type="ECO:0008006" key="3">
    <source>
        <dbReference type="Google" id="ProtNLM"/>
    </source>
</evidence>
<dbReference type="AlphaFoldDB" id="A0AAP5H422"/>
<proteinExistence type="predicted"/>
<gene>
    <name evidence="1" type="ORF">J2W91_003356</name>
</gene>
<organism evidence="1 2">
    <name type="scientific">Paenibacillus amylolyticus</name>
    <dbReference type="NCBI Taxonomy" id="1451"/>
    <lineage>
        <taxon>Bacteria</taxon>
        <taxon>Bacillati</taxon>
        <taxon>Bacillota</taxon>
        <taxon>Bacilli</taxon>
        <taxon>Bacillales</taxon>
        <taxon>Paenibacillaceae</taxon>
        <taxon>Paenibacillus</taxon>
    </lineage>
</organism>
<dbReference type="Pfam" id="PF10720">
    <property type="entry name" value="DUF2515"/>
    <property type="match status" value="1"/>
</dbReference>
<dbReference type="InterPro" id="IPR019658">
    <property type="entry name" value="DUF2515"/>
</dbReference>
<sequence>MHTHKTDSPPLESFFHIVRSIPGAAREVWRGKQAAWQASNQLRHPLRDLAWQSDVAQSLQEEVERLLPGTESAATRHARSAIVCEEDCIILEEIHRLTAEHNRSNITRTAAYLECYEQYPELHWALLAHMVSRNGGYHMTDLQSGLMHNLQSQTDREHMYRMLERCNALIFQDAYPQLLLYMNSRRLGRSCFHLLPHFHISGFMTAFWERFWLERCSSLLSVALIINEQNYIESRVVQHPYFKKEVLSKPAFHLHNLAGLNHIVFPLGRGKGLTGRVIEHFGKLDERIMFGKSLYAMLFGTQQVLTQVLEFARSVPHRGSRAEYWPGLFTAHEEHAGKNEFYSKELLELEWLPEGQRLYSPELLAVWQDTPYEPITRQDWLQSRDCLGHLTAPRRPWLFEMSHEHRYGLLKTAAAHDAKTLLH</sequence>
<evidence type="ECO:0000313" key="1">
    <source>
        <dbReference type="EMBL" id="MDR6724870.1"/>
    </source>
</evidence>
<reference evidence="1" key="1">
    <citation type="submission" date="2023-07" db="EMBL/GenBank/DDBJ databases">
        <title>Sorghum-associated microbial communities from plants grown in Nebraska, USA.</title>
        <authorList>
            <person name="Schachtman D."/>
        </authorList>
    </citation>
    <scope>NUCLEOTIDE SEQUENCE</scope>
    <source>
        <strain evidence="1">BE80</strain>
    </source>
</reference>
<name>A0AAP5H422_PAEAM</name>
<protein>
    <recommendedName>
        <fullName evidence="3">DUF2515 domain-containing protein</fullName>
    </recommendedName>
</protein>
<dbReference type="RefSeq" id="WP_310141616.1">
    <property type="nucleotide sequence ID" value="NZ_JAVDTR010000009.1"/>
</dbReference>
<dbReference type="Proteomes" id="UP001254832">
    <property type="component" value="Unassembled WGS sequence"/>
</dbReference>
<comment type="caution">
    <text evidence="1">The sequence shown here is derived from an EMBL/GenBank/DDBJ whole genome shotgun (WGS) entry which is preliminary data.</text>
</comment>
<accession>A0AAP5H422</accession>
<evidence type="ECO:0000313" key="2">
    <source>
        <dbReference type="Proteomes" id="UP001254832"/>
    </source>
</evidence>
<dbReference type="EMBL" id="JAVDTR010000009">
    <property type="protein sequence ID" value="MDR6724870.1"/>
    <property type="molecule type" value="Genomic_DNA"/>
</dbReference>